<protein>
    <submittedName>
        <fullName evidence="7">Spermidine/putrescine ABC transporter substrate-binding protein</fullName>
    </submittedName>
</protein>
<feature type="compositionally biased region" description="Low complexity" evidence="5">
    <location>
        <begin position="32"/>
        <end position="51"/>
    </location>
</feature>
<dbReference type="EMBL" id="QVEP01000043">
    <property type="protein sequence ID" value="RGB75744.1"/>
    <property type="molecule type" value="Genomic_DNA"/>
</dbReference>
<evidence type="ECO:0000256" key="4">
    <source>
        <dbReference type="ARBA" id="ARBA00022764"/>
    </source>
</evidence>
<dbReference type="InterPro" id="IPR006059">
    <property type="entry name" value="SBP"/>
</dbReference>
<reference evidence="7 8" key="1">
    <citation type="submission" date="2018-08" db="EMBL/GenBank/DDBJ databases">
        <title>A genome reference for cultivated species of the human gut microbiota.</title>
        <authorList>
            <person name="Zou Y."/>
            <person name="Xue W."/>
            <person name="Luo G."/>
        </authorList>
    </citation>
    <scope>NUCLEOTIDE SEQUENCE [LARGE SCALE GENOMIC DNA]</scope>
    <source>
        <strain evidence="7 8">AF45-17</strain>
    </source>
</reference>
<comment type="subcellular location">
    <subcellularLocation>
        <location evidence="1">Periplasm</location>
    </subcellularLocation>
</comment>
<feature type="chain" id="PRO_5038852549" evidence="6">
    <location>
        <begin position="20"/>
        <end position="372"/>
    </location>
</feature>
<keyword evidence="4" id="KW-0574">Periplasm</keyword>
<proteinExistence type="predicted"/>
<accession>A0A3E2TH52</accession>
<dbReference type="Proteomes" id="UP000260773">
    <property type="component" value="Unassembled WGS sequence"/>
</dbReference>
<dbReference type="PANTHER" id="PTHR30222:SF17">
    <property type="entry name" value="SPERMIDINE_PUTRESCINE-BINDING PERIPLASMIC PROTEIN"/>
    <property type="match status" value="1"/>
</dbReference>
<evidence type="ECO:0000256" key="3">
    <source>
        <dbReference type="ARBA" id="ARBA00022729"/>
    </source>
</evidence>
<evidence type="ECO:0000256" key="1">
    <source>
        <dbReference type="ARBA" id="ARBA00004418"/>
    </source>
</evidence>
<dbReference type="CDD" id="cd13590">
    <property type="entry name" value="PBP2_PotD_PotF_like"/>
    <property type="match status" value="1"/>
</dbReference>
<dbReference type="PANTHER" id="PTHR30222">
    <property type="entry name" value="SPERMIDINE/PUTRESCINE-BINDING PERIPLASMIC PROTEIN"/>
    <property type="match status" value="1"/>
</dbReference>
<name>A0A3E2TH52_9FIRM</name>
<dbReference type="GO" id="GO:0019808">
    <property type="term" value="F:polyamine binding"/>
    <property type="evidence" value="ECO:0007669"/>
    <property type="project" value="InterPro"/>
</dbReference>
<dbReference type="PROSITE" id="PS51257">
    <property type="entry name" value="PROKAR_LIPOPROTEIN"/>
    <property type="match status" value="1"/>
</dbReference>
<dbReference type="GO" id="GO:0042597">
    <property type="term" value="C:periplasmic space"/>
    <property type="evidence" value="ECO:0007669"/>
    <property type="project" value="UniProtKB-SubCell"/>
</dbReference>
<evidence type="ECO:0000313" key="7">
    <source>
        <dbReference type="EMBL" id="RGB75744.1"/>
    </source>
</evidence>
<keyword evidence="2" id="KW-0813">Transport</keyword>
<dbReference type="SUPFAM" id="SSF53850">
    <property type="entry name" value="Periplasmic binding protein-like II"/>
    <property type="match status" value="1"/>
</dbReference>
<organism evidence="7 8">
    <name type="scientific">Coprococcus catus</name>
    <dbReference type="NCBI Taxonomy" id="116085"/>
    <lineage>
        <taxon>Bacteria</taxon>
        <taxon>Bacillati</taxon>
        <taxon>Bacillota</taxon>
        <taxon>Clostridia</taxon>
        <taxon>Lachnospirales</taxon>
        <taxon>Lachnospiraceae</taxon>
        <taxon>Coprococcus</taxon>
    </lineage>
</organism>
<gene>
    <name evidence="7" type="ORF">DW070_13615</name>
</gene>
<dbReference type="Pfam" id="PF13416">
    <property type="entry name" value="SBP_bac_8"/>
    <property type="match status" value="1"/>
</dbReference>
<dbReference type="Gene3D" id="3.40.190.10">
    <property type="entry name" value="Periplasmic binding protein-like II"/>
    <property type="match status" value="2"/>
</dbReference>
<evidence type="ECO:0000313" key="8">
    <source>
        <dbReference type="Proteomes" id="UP000260773"/>
    </source>
</evidence>
<comment type="caution">
    <text evidence="7">The sequence shown here is derived from an EMBL/GenBank/DDBJ whole genome shotgun (WGS) entry which is preliminary data.</text>
</comment>
<feature type="region of interest" description="Disordered" evidence="5">
    <location>
        <begin position="32"/>
        <end position="55"/>
    </location>
</feature>
<evidence type="ECO:0000256" key="5">
    <source>
        <dbReference type="SAM" id="MobiDB-lite"/>
    </source>
</evidence>
<evidence type="ECO:0000256" key="2">
    <source>
        <dbReference type="ARBA" id="ARBA00022448"/>
    </source>
</evidence>
<feature type="signal peptide" evidence="6">
    <location>
        <begin position="1"/>
        <end position="19"/>
    </location>
</feature>
<sequence length="372" mass="40772">MKKRLLATVLAGAMVLSMAACGSSNANKTESAAASETANASTEAGAESGETQAAAQEGNASSELNIYMWQQYISDDLIKNFETENNCKVNLSYMSDNADAINKLTAGGGDEYDLIMTCDAYMKSLIAGGYVEELNLDNIPNSSNINDTYWVSKGYCVPYLMNYIYVVYDSETCPVEIHSYNDLLQSGLKISTIDGARNLFPIALVALGYDPNSTNESEIAEAYEWLQKFNENVVAYGNAEQNLTNGTANVAVTYDGNASWAMKEKNTIKVADFTSDPIQLGIDLFVMPKGAKHVDLAEKFLNYICTAEVMAKNLEEFPYSCPNDAAVAAASDDYKNDPARDFSYKENVFFQEDVGDALTIYNDYYQKLKVGE</sequence>
<keyword evidence="3 6" id="KW-0732">Signal</keyword>
<dbReference type="InterPro" id="IPR001188">
    <property type="entry name" value="Sperm_putr-bd"/>
</dbReference>
<dbReference type="PRINTS" id="PR00909">
    <property type="entry name" value="SPERMDNBNDNG"/>
</dbReference>
<dbReference type="GO" id="GO:0015846">
    <property type="term" value="P:polyamine transport"/>
    <property type="evidence" value="ECO:0007669"/>
    <property type="project" value="InterPro"/>
</dbReference>
<evidence type="ECO:0000256" key="6">
    <source>
        <dbReference type="SAM" id="SignalP"/>
    </source>
</evidence>
<dbReference type="AlphaFoldDB" id="A0A3E2TH52"/>